<organism evidence="1">
    <name type="scientific">marine sediment metagenome</name>
    <dbReference type="NCBI Taxonomy" id="412755"/>
    <lineage>
        <taxon>unclassified sequences</taxon>
        <taxon>metagenomes</taxon>
        <taxon>ecological metagenomes</taxon>
    </lineage>
</organism>
<dbReference type="EMBL" id="BARU01045600">
    <property type="protein sequence ID" value="GAH94848.1"/>
    <property type="molecule type" value="Genomic_DNA"/>
</dbReference>
<accession>X1LL40</accession>
<reference evidence="1" key="1">
    <citation type="journal article" date="2014" name="Front. Microbiol.">
        <title>High frequency of phylogenetically diverse reductive dehalogenase-homologous genes in deep subseafloor sedimentary metagenomes.</title>
        <authorList>
            <person name="Kawai M."/>
            <person name="Futagami T."/>
            <person name="Toyoda A."/>
            <person name="Takaki Y."/>
            <person name="Nishi S."/>
            <person name="Hori S."/>
            <person name="Arai W."/>
            <person name="Tsubouchi T."/>
            <person name="Morono Y."/>
            <person name="Uchiyama I."/>
            <person name="Ito T."/>
            <person name="Fujiyama A."/>
            <person name="Inagaki F."/>
            <person name="Takami H."/>
        </authorList>
    </citation>
    <scope>NUCLEOTIDE SEQUENCE</scope>
    <source>
        <strain evidence="1">Expedition CK06-06</strain>
    </source>
</reference>
<name>X1LL40_9ZZZZ</name>
<feature type="non-terminal residue" evidence="1">
    <location>
        <position position="1"/>
    </location>
</feature>
<gene>
    <name evidence="1" type="ORF">S03H2_69127</name>
</gene>
<sequence>DSLNGALPNAYWANIGFMSLTNRYCEIRSDL</sequence>
<comment type="caution">
    <text evidence="1">The sequence shown here is derived from an EMBL/GenBank/DDBJ whole genome shotgun (WGS) entry which is preliminary data.</text>
</comment>
<evidence type="ECO:0000313" key="1">
    <source>
        <dbReference type="EMBL" id="GAH94848.1"/>
    </source>
</evidence>
<proteinExistence type="predicted"/>
<protein>
    <submittedName>
        <fullName evidence="1">Uncharacterized protein</fullName>
    </submittedName>
</protein>
<dbReference type="AlphaFoldDB" id="X1LL40"/>